<keyword evidence="14" id="KW-0732">Signal</keyword>
<proteinExistence type="evidence at transcript level"/>
<dbReference type="AlphaFoldDB" id="A0A2P2IAA8"/>
<evidence type="ECO:0000256" key="10">
    <source>
        <dbReference type="ARBA" id="ARBA00023180"/>
    </source>
</evidence>
<keyword evidence="8 13" id="KW-0472">Membrane</keyword>
<keyword evidence="4" id="KW-1003">Cell membrane</keyword>
<keyword evidence="9 17" id="KW-0675">Receptor</keyword>
<feature type="transmembrane region" description="Helical" evidence="13">
    <location>
        <begin position="611"/>
        <end position="631"/>
    </location>
</feature>
<dbReference type="Pfam" id="PF00060">
    <property type="entry name" value="Lig_chan"/>
    <property type="match status" value="1"/>
</dbReference>
<evidence type="ECO:0000259" key="15">
    <source>
        <dbReference type="Pfam" id="PF00060"/>
    </source>
</evidence>
<feature type="domain" description="Ionotropic glutamate receptor L-glutamate and glycine-binding" evidence="16">
    <location>
        <begin position="228"/>
        <end position="328"/>
    </location>
</feature>
<dbReference type="InterPro" id="IPR001320">
    <property type="entry name" value="Iontro_rcpt_C"/>
</dbReference>
<dbReference type="EMBL" id="IACF01005250">
    <property type="protein sequence ID" value="LAB70836.1"/>
    <property type="molecule type" value="mRNA"/>
</dbReference>
<name>A0A2P2IAA8_9CRUS</name>
<comment type="subcellular location">
    <subcellularLocation>
        <location evidence="1">Cell membrane</location>
        <topology evidence="1">Multi-pass membrane protein</topology>
    </subcellularLocation>
</comment>
<feature type="transmembrane region" description="Helical" evidence="13">
    <location>
        <begin position="386"/>
        <end position="404"/>
    </location>
</feature>
<feature type="domain" description="Ionotropic glutamate receptor C-terminal" evidence="15">
    <location>
        <begin position="356"/>
        <end position="618"/>
    </location>
</feature>
<protein>
    <submittedName>
        <fullName evidence="17">Glutamate receptor-like</fullName>
    </submittedName>
</protein>
<evidence type="ECO:0000256" key="13">
    <source>
        <dbReference type="SAM" id="Phobius"/>
    </source>
</evidence>
<evidence type="ECO:0000256" key="7">
    <source>
        <dbReference type="ARBA" id="ARBA00023065"/>
    </source>
</evidence>
<evidence type="ECO:0000256" key="2">
    <source>
        <dbReference type="ARBA" id="ARBA00008685"/>
    </source>
</evidence>
<dbReference type="GO" id="GO:0005886">
    <property type="term" value="C:plasma membrane"/>
    <property type="evidence" value="ECO:0007669"/>
    <property type="project" value="UniProtKB-SubCell"/>
</dbReference>
<evidence type="ECO:0000313" key="17">
    <source>
        <dbReference type="EMBL" id="LAB70836.1"/>
    </source>
</evidence>
<organism evidence="17">
    <name type="scientific">Hirondellea gigas</name>
    <dbReference type="NCBI Taxonomy" id="1518452"/>
    <lineage>
        <taxon>Eukaryota</taxon>
        <taxon>Metazoa</taxon>
        <taxon>Ecdysozoa</taxon>
        <taxon>Arthropoda</taxon>
        <taxon>Crustacea</taxon>
        <taxon>Multicrustacea</taxon>
        <taxon>Malacostraca</taxon>
        <taxon>Eumalacostraca</taxon>
        <taxon>Peracarida</taxon>
        <taxon>Amphipoda</taxon>
        <taxon>Amphilochidea</taxon>
        <taxon>Lysianassida</taxon>
        <taxon>Lysianassidira</taxon>
        <taxon>Lysianassoidea</taxon>
        <taxon>Lysianassidae</taxon>
        <taxon>Hirondellea</taxon>
    </lineage>
</organism>
<evidence type="ECO:0000259" key="16">
    <source>
        <dbReference type="Pfam" id="PF10613"/>
    </source>
</evidence>
<dbReference type="InterPro" id="IPR019594">
    <property type="entry name" value="Glu/Gly-bd"/>
</dbReference>
<keyword evidence="6 13" id="KW-1133">Transmembrane helix</keyword>
<dbReference type="SUPFAM" id="SSF53850">
    <property type="entry name" value="Periplasmic binding protein-like II"/>
    <property type="match status" value="1"/>
</dbReference>
<feature type="signal peptide" evidence="14">
    <location>
        <begin position="1"/>
        <end position="22"/>
    </location>
</feature>
<evidence type="ECO:0000256" key="6">
    <source>
        <dbReference type="ARBA" id="ARBA00022989"/>
    </source>
</evidence>
<keyword evidence="7" id="KW-0406">Ion transport</keyword>
<evidence type="ECO:0000256" key="1">
    <source>
        <dbReference type="ARBA" id="ARBA00004651"/>
    </source>
</evidence>
<evidence type="ECO:0000256" key="4">
    <source>
        <dbReference type="ARBA" id="ARBA00022475"/>
    </source>
</evidence>
<dbReference type="GO" id="GO:0015276">
    <property type="term" value="F:ligand-gated monoatomic ion channel activity"/>
    <property type="evidence" value="ECO:0007669"/>
    <property type="project" value="InterPro"/>
</dbReference>
<comment type="similarity">
    <text evidence="2">Belongs to the glutamate-gated ion channel (TC 1.A.10.1) family.</text>
</comment>
<keyword evidence="3" id="KW-0813">Transport</keyword>
<dbReference type="GO" id="GO:0050906">
    <property type="term" value="P:detection of stimulus involved in sensory perception"/>
    <property type="evidence" value="ECO:0007669"/>
    <property type="project" value="UniProtKB-ARBA"/>
</dbReference>
<keyword evidence="11" id="KW-1071">Ligand-gated ion channel</keyword>
<dbReference type="PANTHER" id="PTHR42643">
    <property type="entry name" value="IONOTROPIC RECEPTOR 20A-RELATED"/>
    <property type="match status" value="1"/>
</dbReference>
<keyword evidence="10" id="KW-0325">Glycoprotein</keyword>
<reference evidence="17" key="1">
    <citation type="journal article" date="2018" name="Biosci. Biotechnol. Biochem.">
        <title>Polysaccharide hydrolase of the hadal zone amphipods Hirondellea gigas.</title>
        <authorList>
            <person name="Kobayashi H."/>
            <person name="Nagahama T."/>
            <person name="Arai W."/>
            <person name="Sasagawa Y."/>
            <person name="Umeda M."/>
            <person name="Hayashi T."/>
            <person name="Nikaido I."/>
            <person name="Watanabe H."/>
            <person name="Oguri K."/>
            <person name="Kitazato H."/>
            <person name="Fujioka K."/>
            <person name="Kido Y."/>
            <person name="Takami H."/>
        </authorList>
    </citation>
    <scope>NUCLEOTIDE SEQUENCE</scope>
    <source>
        <tissue evidence="17">Whole body</tissue>
    </source>
</reference>
<dbReference type="InterPro" id="IPR052192">
    <property type="entry name" value="Insect_Ionotropic_Sensory_Rcpt"/>
</dbReference>
<dbReference type="Pfam" id="PF10613">
    <property type="entry name" value="Lig_chan-Glu_bd"/>
    <property type="match status" value="1"/>
</dbReference>
<dbReference type="Gene3D" id="1.10.287.70">
    <property type="match status" value="1"/>
</dbReference>
<feature type="transmembrane region" description="Helical" evidence="13">
    <location>
        <begin position="355"/>
        <end position="374"/>
    </location>
</feature>
<keyword evidence="5 13" id="KW-0812">Transmembrane</keyword>
<sequence length="636" mass="72616">MRWWALLLCCGAAWLTAWKANAQELSPNIDGKLNVTQERELEEVLMHLTRLYMDGCSVNIFYDSDQSLALVSQYVQQISQSENITVTLTIFKITEAILMDRNTWPEAQCDINVFLLHDGELLFDHASVNHFLASLHDSHPHALWNFNAKNILVALTSKVSEFNAGKLFAFRKSLNFLQVEFTEKDVLFNTNYPYQNIDKQLLASYRLHKMNSTINLFPQKFKTFNGSTIKVSTFEHPPSVLYIYDADHNVIKRDGVDMILIAALESALNFTAEYIEVNKGELWGHEMPNGTWDGLMGMLIYEKADVGACNVFIEQDRYDFIDFTAPFNFERGCFGTPSPKLLPRWTSPVMPFTSVTWASFAVAYLVGTALLYAVYRASYRKESIEYNSLSFDFLYVLGFMTMRSPYTTPSYPPLQIYLGFLWMFATLITIAYSANLVAYLSIVQKSPPIDTMKQLRESSLRLAGPAFWKTQFVASIDEDARSFENRLEPRYDLENVFKEVEAGEFAIIENKQFLELYVAGRYTYGDTATIRIVKQCLLPYSIGVGLQKFSPLQESFSKVVLSIVEFGLTQRWKTEVISEFRLRYLEEIALKTGKEAAVGDPLSIDHLLGVFMMYILGLILAALIFAGEILVQRMSK</sequence>
<evidence type="ECO:0000256" key="8">
    <source>
        <dbReference type="ARBA" id="ARBA00023136"/>
    </source>
</evidence>
<evidence type="ECO:0000256" key="12">
    <source>
        <dbReference type="ARBA" id="ARBA00023303"/>
    </source>
</evidence>
<evidence type="ECO:0000256" key="14">
    <source>
        <dbReference type="SAM" id="SignalP"/>
    </source>
</evidence>
<feature type="transmembrane region" description="Helical" evidence="13">
    <location>
        <begin position="416"/>
        <end position="443"/>
    </location>
</feature>
<dbReference type="PANTHER" id="PTHR42643:SF40">
    <property type="entry name" value="IONOTROPIC RECEPTOR 41A-RELATED"/>
    <property type="match status" value="1"/>
</dbReference>
<accession>A0A2P2IAA8</accession>
<evidence type="ECO:0000256" key="5">
    <source>
        <dbReference type="ARBA" id="ARBA00022692"/>
    </source>
</evidence>
<evidence type="ECO:0000256" key="3">
    <source>
        <dbReference type="ARBA" id="ARBA00022448"/>
    </source>
</evidence>
<keyword evidence="12" id="KW-0407">Ion channel</keyword>
<feature type="chain" id="PRO_5015171251" evidence="14">
    <location>
        <begin position="23"/>
        <end position="636"/>
    </location>
</feature>
<evidence type="ECO:0000256" key="11">
    <source>
        <dbReference type="ARBA" id="ARBA00023286"/>
    </source>
</evidence>
<evidence type="ECO:0000256" key="9">
    <source>
        <dbReference type="ARBA" id="ARBA00023170"/>
    </source>
</evidence>
<dbReference type="Gene3D" id="3.40.190.10">
    <property type="entry name" value="Periplasmic binding protein-like II"/>
    <property type="match status" value="1"/>
</dbReference>